<comment type="catalytic activity">
    <reaction evidence="3">
        <text>cytidine(34) in elongator tRNA(Met) + acetate + ATP = N(4)-acetylcytidine(34) in elongator tRNA(Met) + AMP + diphosphate</text>
        <dbReference type="Rhea" id="RHEA:58144"/>
        <dbReference type="Rhea" id="RHEA-COMP:10693"/>
        <dbReference type="Rhea" id="RHEA-COMP:10694"/>
        <dbReference type="ChEBI" id="CHEBI:30089"/>
        <dbReference type="ChEBI" id="CHEBI:30616"/>
        <dbReference type="ChEBI" id="CHEBI:33019"/>
        <dbReference type="ChEBI" id="CHEBI:74900"/>
        <dbReference type="ChEBI" id="CHEBI:82748"/>
        <dbReference type="ChEBI" id="CHEBI:456215"/>
    </reaction>
</comment>
<keyword evidence="3" id="KW-0067">ATP-binding</keyword>
<dbReference type="OrthoDB" id="9769796at2"/>
<comment type="similarity">
    <text evidence="3">Belongs to the TmcAL family.</text>
</comment>
<dbReference type="AlphaFoldDB" id="A0A1H8I6A5"/>
<dbReference type="GO" id="GO:0006400">
    <property type="term" value="P:tRNA modification"/>
    <property type="evidence" value="ECO:0007669"/>
    <property type="project" value="UniProtKB-UniRule"/>
</dbReference>
<name>A0A1H8I6A5_9BACI</name>
<evidence type="ECO:0000313" key="4">
    <source>
        <dbReference type="EMBL" id="SEN63999.1"/>
    </source>
</evidence>
<comment type="caution">
    <text evidence="3">Lacks conserved residue(s) required for the propagation of feature annotation.</text>
</comment>
<dbReference type="GO" id="GO:0000049">
    <property type="term" value="F:tRNA binding"/>
    <property type="evidence" value="ECO:0007669"/>
    <property type="project" value="UniProtKB-KW"/>
</dbReference>
<dbReference type="GO" id="GO:0016879">
    <property type="term" value="F:ligase activity, forming carbon-nitrogen bonds"/>
    <property type="evidence" value="ECO:0007669"/>
    <property type="project" value="UniProtKB-UniRule"/>
</dbReference>
<reference evidence="4 5" key="1">
    <citation type="submission" date="2016-10" db="EMBL/GenBank/DDBJ databases">
        <authorList>
            <person name="de Groot N.N."/>
        </authorList>
    </citation>
    <scope>NUCLEOTIDE SEQUENCE [LARGE SCALE GENOMIC DNA]</scope>
    <source>
        <strain evidence="4 5">CGMCC 1.10434</strain>
    </source>
</reference>
<dbReference type="EMBL" id="FODJ01000001">
    <property type="protein sequence ID" value="SEN63999.1"/>
    <property type="molecule type" value="Genomic_DNA"/>
</dbReference>
<feature type="binding site" evidence="3">
    <location>
        <begin position="7"/>
        <end position="20"/>
    </location>
    <ligand>
        <name>ATP</name>
        <dbReference type="ChEBI" id="CHEBI:30616"/>
    </ligand>
</feature>
<sequence length="405" mass="46045">MKAVGIIVEYNPFHNGHLYHIEQARVKSNADIVIAIMSGQFLQRGEPAIVDKFTRAKMAIAHGADLVVELPTIYAIQHSDIFAYAAVYLLNCLQVDFIIFGSEAGLIEPFYKIAEIECEKKPTYQALVKASLKQGLSYPHANQLALATLIGKTELDLKLPNNILGLSYLKAQQQINRTIKLETIKRKQASYHEASLSQPIASATAIRNYLFSDNPMLDVKDLSMPNESIALLNNYREYAGLFHTWDDYFPLLKYRLLTDTLEQLSMINGMTEGLEYRLKKQINQSKNFNDFLSNVLTKRYTKARLQRLFLHVLLNLTTETVHFHVNNLYTGELNDIRLLAMTKAGQLYLNFLKPRSEVTFIGQLKKNSSATMAIDANASAIYYLPITEPSQTKLRHKDFSPPHRQ</sequence>
<evidence type="ECO:0000313" key="5">
    <source>
        <dbReference type="Proteomes" id="UP000199300"/>
    </source>
</evidence>
<dbReference type="InterPro" id="IPR008513">
    <property type="entry name" value="tRNA(Met)_cyd_acetate_ligase"/>
</dbReference>
<keyword evidence="3" id="KW-0820">tRNA-binding</keyword>
<feature type="binding site" evidence="3">
    <location>
        <position position="161"/>
    </location>
    <ligand>
        <name>ATP</name>
        <dbReference type="ChEBI" id="CHEBI:30616"/>
    </ligand>
</feature>
<accession>A0A1H8I6A5</accession>
<dbReference type="RefSeq" id="WP_091494530.1">
    <property type="nucleotide sequence ID" value="NZ_FODJ01000001.1"/>
</dbReference>
<evidence type="ECO:0000256" key="2">
    <source>
        <dbReference type="ARBA" id="ARBA00022694"/>
    </source>
</evidence>
<dbReference type="GO" id="GO:0005737">
    <property type="term" value="C:cytoplasm"/>
    <property type="evidence" value="ECO:0007669"/>
    <property type="project" value="UniProtKB-SubCell"/>
</dbReference>
<dbReference type="PANTHER" id="PTHR37825">
    <property type="entry name" value="TRNA(MET) CYTIDINE ACETATE LIGASE"/>
    <property type="match status" value="1"/>
</dbReference>
<comment type="function">
    <text evidence="3">Catalyzes the formation of N(4)-acetylcytidine (ac(4)C) at the wobble position of elongator tRNA(Met), using acetate and ATP as substrates. First activates an acetate ion to form acetyladenylate (Ac-AMP) and then transfers the acetyl group to tRNA to form ac(4)C34.</text>
</comment>
<dbReference type="Pfam" id="PF05636">
    <property type="entry name" value="HIGH_NTase1"/>
    <property type="match status" value="1"/>
</dbReference>
<evidence type="ECO:0000256" key="3">
    <source>
        <dbReference type="HAMAP-Rule" id="MF_01539"/>
    </source>
</evidence>
<dbReference type="Gene3D" id="3.40.50.620">
    <property type="entry name" value="HUPs"/>
    <property type="match status" value="1"/>
</dbReference>
<dbReference type="PANTHER" id="PTHR37825:SF1">
    <property type="entry name" value="TRNA(MET) CYTIDINE ACETATE LIGASE"/>
    <property type="match status" value="1"/>
</dbReference>
<dbReference type="STRING" id="872970.SAMN04488134_101534"/>
<keyword evidence="3" id="KW-0694">RNA-binding</keyword>
<dbReference type="InterPro" id="IPR014729">
    <property type="entry name" value="Rossmann-like_a/b/a_fold"/>
</dbReference>
<keyword evidence="3" id="KW-0963">Cytoplasm</keyword>
<feature type="binding site" evidence="3">
    <location>
        <position position="186"/>
    </location>
    <ligand>
        <name>ATP</name>
        <dbReference type="ChEBI" id="CHEBI:30616"/>
    </ligand>
</feature>
<keyword evidence="1 3" id="KW-0436">Ligase</keyword>
<dbReference type="GO" id="GO:0005524">
    <property type="term" value="F:ATP binding"/>
    <property type="evidence" value="ECO:0007669"/>
    <property type="project" value="UniProtKB-KW"/>
</dbReference>
<keyword evidence="4" id="KW-0808">Transferase</keyword>
<protein>
    <recommendedName>
        <fullName evidence="3">tRNA(Met) cytidine acetate ligase</fullName>
        <ecNumber evidence="3">6.3.4.-</ecNumber>
    </recommendedName>
</protein>
<organism evidence="4 5">
    <name type="scientific">Amphibacillus marinus</name>
    <dbReference type="NCBI Taxonomy" id="872970"/>
    <lineage>
        <taxon>Bacteria</taxon>
        <taxon>Bacillati</taxon>
        <taxon>Bacillota</taxon>
        <taxon>Bacilli</taxon>
        <taxon>Bacillales</taxon>
        <taxon>Bacillaceae</taxon>
        <taxon>Amphibacillus</taxon>
    </lineage>
</organism>
<dbReference type="EC" id="6.3.4.-" evidence="3"/>
<proteinExistence type="inferred from homology"/>
<gene>
    <name evidence="3" type="primary">tmcAL</name>
    <name evidence="4" type="ORF">SAMN04488134_101534</name>
</gene>
<dbReference type="NCBIfam" id="NF010191">
    <property type="entry name" value="PRK13670.1"/>
    <property type="match status" value="1"/>
</dbReference>
<keyword evidence="5" id="KW-1185">Reference proteome</keyword>
<keyword evidence="2 3" id="KW-0819">tRNA processing</keyword>
<dbReference type="GO" id="GO:0016740">
    <property type="term" value="F:transferase activity"/>
    <property type="evidence" value="ECO:0007669"/>
    <property type="project" value="UniProtKB-KW"/>
</dbReference>
<evidence type="ECO:0000256" key="1">
    <source>
        <dbReference type="ARBA" id="ARBA00022598"/>
    </source>
</evidence>
<dbReference type="Proteomes" id="UP000199300">
    <property type="component" value="Unassembled WGS sequence"/>
</dbReference>
<keyword evidence="3" id="KW-0547">Nucleotide-binding</keyword>
<dbReference type="HAMAP" id="MF_01539">
    <property type="entry name" value="TmcAL"/>
    <property type="match status" value="1"/>
</dbReference>
<comment type="subcellular location">
    <subcellularLocation>
        <location evidence="3">Cytoplasm</location>
    </subcellularLocation>
</comment>
<feature type="binding site" evidence="3">
    <location>
        <position position="101"/>
    </location>
    <ligand>
        <name>ATP</name>
        <dbReference type="ChEBI" id="CHEBI:30616"/>
    </ligand>
</feature>
<dbReference type="SUPFAM" id="SSF52374">
    <property type="entry name" value="Nucleotidylyl transferase"/>
    <property type="match status" value="1"/>
</dbReference>